<keyword evidence="2" id="KW-1185">Reference proteome</keyword>
<proteinExistence type="predicted"/>
<comment type="caution">
    <text evidence="1">The sequence shown here is derived from an EMBL/GenBank/DDBJ whole genome shotgun (WGS) entry which is preliminary data.</text>
</comment>
<dbReference type="AlphaFoldDB" id="C8NE60"/>
<evidence type="ECO:0000313" key="2">
    <source>
        <dbReference type="Proteomes" id="UP000005926"/>
    </source>
</evidence>
<protein>
    <submittedName>
        <fullName evidence="1">Uncharacterized protein</fullName>
    </submittedName>
</protein>
<name>C8NE60_9LACT</name>
<dbReference type="Proteomes" id="UP000005926">
    <property type="component" value="Unassembled WGS sequence"/>
</dbReference>
<sequence>MRHRVQKWNVGLERRKERETFCGRFGKRTPFLRWRTQLTGCEGEWSALDPLPKLTQASDKDVRIIIGKERESYEPELNYTGFEQKRSANIHSVNVG</sequence>
<evidence type="ECO:0000313" key="1">
    <source>
        <dbReference type="EMBL" id="EEW37961.1"/>
    </source>
</evidence>
<dbReference type="HOGENOM" id="CLU_2355761_0_0_9"/>
<gene>
    <name evidence="1" type="ORF">HMPREF0444_0205</name>
</gene>
<reference evidence="1 2" key="1">
    <citation type="submission" date="2009-08" db="EMBL/GenBank/DDBJ databases">
        <authorList>
            <person name="Muzny D."/>
            <person name="Qin X."/>
            <person name="Deng J."/>
            <person name="Jiang H."/>
            <person name="Liu Y."/>
            <person name="Qu J."/>
            <person name="Song X.-Z."/>
            <person name="Zhang L."/>
            <person name="Thornton R."/>
            <person name="Coyle M."/>
            <person name="Francisco L."/>
            <person name="Jackson L."/>
            <person name="Javaid M."/>
            <person name="Korchina V."/>
            <person name="Kovar C."/>
            <person name="Mata R."/>
            <person name="Mathew T."/>
            <person name="Ngo R."/>
            <person name="Nguyen L."/>
            <person name="Nguyen N."/>
            <person name="Okwuonu G."/>
            <person name="Ongeri F."/>
            <person name="Pham C."/>
            <person name="Simmons D."/>
            <person name="Wilczek-Boney K."/>
            <person name="Hale W."/>
            <person name="Jakkamsetti A."/>
            <person name="Pham P."/>
            <person name="Ruth R."/>
            <person name="San Lucas F."/>
            <person name="Warren J."/>
            <person name="Zhang J."/>
            <person name="Zhao Z."/>
            <person name="Zhou C."/>
            <person name="Zhu D."/>
            <person name="Lee S."/>
            <person name="Bess C."/>
            <person name="Blankenburg K."/>
            <person name="Forbes L."/>
            <person name="Fu Q."/>
            <person name="Gubbala S."/>
            <person name="Hirani K."/>
            <person name="Jayaseelan J.C."/>
            <person name="Lara F."/>
            <person name="Munidasa M."/>
            <person name="Palculict T."/>
            <person name="Patil S."/>
            <person name="Pu L.-L."/>
            <person name="Saada N."/>
            <person name="Tang L."/>
            <person name="Weissenberger G."/>
            <person name="Zhu Y."/>
            <person name="Hemphill L."/>
            <person name="Shang Y."/>
            <person name="Youmans B."/>
            <person name="Ayvaz T."/>
            <person name="Ross M."/>
            <person name="Santibanez J."/>
            <person name="Aqrawi P."/>
            <person name="Gross S."/>
            <person name="Joshi V."/>
            <person name="Fowler G."/>
            <person name="Nazareth L."/>
            <person name="Reid J."/>
            <person name="Worley K."/>
            <person name="Petrosino J."/>
            <person name="Highlander S."/>
            <person name="Gibbs R."/>
        </authorList>
    </citation>
    <scope>NUCLEOTIDE SEQUENCE [LARGE SCALE GENOMIC DNA]</scope>
    <source>
        <strain evidence="1 2">ATCC 49175</strain>
    </source>
</reference>
<organism evidence="1 2">
    <name type="scientific">Granulicatella adiacens ATCC 49175</name>
    <dbReference type="NCBI Taxonomy" id="638301"/>
    <lineage>
        <taxon>Bacteria</taxon>
        <taxon>Bacillati</taxon>
        <taxon>Bacillota</taxon>
        <taxon>Bacilli</taxon>
        <taxon>Lactobacillales</taxon>
        <taxon>Carnobacteriaceae</taxon>
        <taxon>Granulicatella</taxon>
    </lineage>
</organism>
<accession>C8NE60</accession>
<dbReference type="EMBL" id="ACKZ01000008">
    <property type="protein sequence ID" value="EEW37961.1"/>
    <property type="molecule type" value="Genomic_DNA"/>
</dbReference>